<organism evidence="1 2">
    <name type="scientific">Paenibacillus xylanilyticus</name>
    <dbReference type="NCBI Taxonomy" id="248903"/>
    <lineage>
        <taxon>Bacteria</taxon>
        <taxon>Bacillati</taxon>
        <taxon>Bacillota</taxon>
        <taxon>Bacilli</taxon>
        <taxon>Bacillales</taxon>
        <taxon>Paenibacillaceae</taxon>
        <taxon>Paenibacillus</taxon>
    </lineage>
</organism>
<evidence type="ECO:0000313" key="1">
    <source>
        <dbReference type="EMBL" id="NUU77719.1"/>
    </source>
</evidence>
<protein>
    <submittedName>
        <fullName evidence="1">Uncharacterized protein</fullName>
    </submittedName>
</protein>
<comment type="caution">
    <text evidence="1">The sequence shown here is derived from an EMBL/GenBank/DDBJ whole genome shotgun (WGS) entry which is preliminary data.</text>
</comment>
<reference evidence="1 2" key="1">
    <citation type="submission" date="2020-05" db="EMBL/GenBank/DDBJ databases">
        <title>Genome Sequencing of Type Strains.</title>
        <authorList>
            <person name="Lemaire J.F."/>
            <person name="Inderbitzin P."/>
            <person name="Gregorio O.A."/>
            <person name="Collins S.B."/>
            <person name="Wespe N."/>
            <person name="Knight-Connoni V."/>
        </authorList>
    </citation>
    <scope>NUCLEOTIDE SEQUENCE [LARGE SCALE GENOMIC DNA]</scope>
    <source>
        <strain evidence="1 2">LMG 21957</strain>
    </source>
</reference>
<sequence>MDGWESGVIQVDDSLKLYSGLTEEELKASLFYKEKSTEVQTLTTGYTWYRFKSVASSGGKTYYLALCFYQSRLVHASLALDGSEFPSSWDDWTEAGEMKRKAAHDEWLKQQISGTPQIVRSKPYPYMEYSFPWGAIYSSYDPRSASASIGFTFT</sequence>
<name>A0A7Y6C1A4_9BACL</name>
<gene>
    <name evidence="1" type="ORF">HP552_21120</name>
</gene>
<dbReference type="Proteomes" id="UP000526125">
    <property type="component" value="Unassembled WGS sequence"/>
</dbReference>
<dbReference type="RefSeq" id="WP_175397357.1">
    <property type="nucleotide sequence ID" value="NZ_JABMCB010000192.1"/>
</dbReference>
<evidence type="ECO:0000313" key="2">
    <source>
        <dbReference type="Proteomes" id="UP000526125"/>
    </source>
</evidence>
<dbReference type="EMBL" id="JABMCB010000192">
    <property type="protein sequence ID" value="NUU77719.1"/>
    <property type="molecule type" value="Genomic_DNA"/>
</dbReference>
<accession>A0A7Y6C1A4</accession>
<dbReference type="AlphaFoldDB" id="A0A7Y6C1A4"/>
<proteinExistence type="predicted"/>
<keyword evidence="2" id="KW-1185">Reference proteome</keyword>